<evidence type="ECO:0000256" key="2">
    <source>
        <dbReference type="ARBA" id="ARBA00004514"/>
    </source>
</evidence>
<name>A0ABD3XDW5_SINWO</name>
<dbReference type="InterPro" id="IPR029063">
    <property type="entry name" value="SAM-dependent_MTases_sf"/>
</dbReference>
<dbReference type="GO" id="GO:0035498">
    <property type="term" value="P:carnosine metabolic process"/>
    <property type="evidence" value="ECO:0007669"/>
    <property type="project" value="UniProtKB-ARBA"/>
</dbReference>
<dbReference type="PANTHER" id="PTHR12303">
    <property type="entry name" value="CARNOSINE N-METHYLTRANSFERASE"/>
    <property type="match status" value="1"/>
</dbReference>
<evidence type="ECO:0000256" key="9">
    <source>
        <dbReference type="ARBA" id="ARBA00022691"/>
    </source>
</evidence>
<keyword evidence="13" id="KW-1185">Reference proteome</keyword>
<dbReference type="GO" id="GO:0005634">
    <property type="term" value="C:nucleus"/>
    <property type="evidence" value="ECO:0007669"/>
    <property type="project" value="UniProtKB-SubCell"/>
</dbReference>
<evidence type="ECO:0000256" key="3">
    <source>
        <dbReference type="ARBA" id="ARBA00010086"/>
    </source>
</evidence>
<sequence length="362" mass="42461">MEKDEETLEKEHFFRILNAFKYYRTYSLRRVENAEKNYRQLPQEHQKMISHFVNHLNTIRACIDHNYEIIKLIIKDTENIFENKNHTERQNGEPIKPIPPTGFDMDKVKTTLKQFVRDWSELGKEERRCCYEPVINEILKRFPPHLCNPVDVTVLVPGAGLGRLAFELAKLGYSCQGNEWSLFMLFASNFVLNKCKDRNCFRLYPWVHQWTNNESNSDQVEAVTFPDINPSDLPENSNFSMAAGDFLEVYKDPDSWDCVSTVFFIDTAHNIIQYIETIWTILKPGGIWVNLGPLLYHYADIPNEMSIELSYEDVKNIIKQTGFVYEKEETKIKTTYTQNPKSMLNYEYSSLFFVVRKPAAES</sequence>
<gene>
    <name evidence="12" type="ORF">ACJMK2_024608</name>
</gene>
<dbReference type="Gene3D" id="3.40.50.150">
    <property type="entry name" value="Vaccinia Virus protein VP39"/>
    <property type="match status" value="1"/>
</dbReference>
<evidence type="ECO:0000313" key="13">
    <source>
        <dbReference type="Proteomes" id="UP001634394"/>
    </source>
</evidence>
<keyword evidence="7" id="KW-0489">Methyltransferase</keyword>
<dbReference type="Pfam" id="PF07942">
    <property type="entry name" value="CARME"/>
    <property type="match status" value="1"/>
</dbReference>
<dbReference type="InterPro" id="IPR012901">
    <property type="entry name" value="CARME"/>
</dbReference>
<dbReference type="PANTHER" id="PTHR12303:SF6">
    <property type="entry name" value="CARNOSINE N-METHYLTRANSFERASE"/>
    <property type="match status" value="1"/>
</dbReference>
<dbReference type="SUPFAM" id="SSF53335">
    <property type="entry name" value="S-adenosyl-L-methionine-dependent methyltransferases"/>
    <property type="match status" value="1"/>
</dbReference>
<reference evidence="12 13" key="1">
    <citation type="submission" date="2024-11" db="EMBL/GenBank/DDBJ databases">
        <title>Chromosome-level genome assembly of the freshwater bivalve Anodonta woodiana.</title>
        <authorList>
            <person name="Chen X."/>
        </authorList>
    </citation>
    <scope>NUCLEOTIDE SEQUENCE [LARGE SCALE GENOMIC DNA]</scope>
    <source>
        <strain evidence="12">MN2024</strain>
        <tissue evidence="12">Gills</tissue>
    </source>
</reference>
<comment type="caution">
    <text evidence="12">The sequence shown here is derived from an EMBL/GenBank/DDBJ whole genome shotgun (WGS) entry which is preliminary data.</text>
</comment>
<evidence type="ECO:0000256" key="6">
    <source>
        <dbReference type="ARBA" id="ARBA00022490"/>
    </source>
</evidence>
<evidence type="ECO:0000256" key="1">
    <source>
        <dbReference type="ARBA" id="ARBA00004123"/>
    </source>
</evidence>
<keyword evidence="8" id="KW-0808">Transferase</keyword>
<dbReference type="GO" id="GO:0030735">
    <property type="term" value="F:carnosine N-methyltransferase activity"/>
    <property type="evidence" value="ECO:0007669"/>
    <property type="project" value="UniProtKB-EC"/>
</dbReference>
<evidence type="ECO:0000256" key="7">
    <source>
        <dbReference type="ARBA" id="ARBA00022603"/>
    </source>
</evidence>
<dbReference type="SMART" id="SM01296">
    <property type="entry name" value="N2227"/>
    <property type="match status" value="1"/>
</dbReference>
<dbReference type="GO" id="GO:0005829">
    <property type="term" value="C:cytosol"/>
    <property type="evidence" value="ECO:0007669"/>
    <property type="project" value="UniProtKB-SubCell"/>
</dbReference>
<comment type="subcellular location">
    <subcellularLocation>
        <location evidence="2">Cytoplasm</location>
        <location evidence="2">Cytosol</location>
    </subcellularLocation>
    <subcellularLocation>
        <location evidence="1">Nucleus</location>
    </subcellularLocation>
</comment>
<keyword evidence="6" id="KW-0963">Cytoplasm</keyword>
<proteinExistence type="inferred from homology"/>
<evidence type="ECO:0000256" key="11">
    <source>
        <dbReference type="ARBA" id="ARBA00054322"/>
    </source>
</evidence>
<dbReference type="EC" id="2.1.1.22" evidence="4"/>
<accession>A0ABD3XDW5</accession>
<keyword evidence="10" id="KW-0539">Nucleus</keyword>
<organism evidence="12 13">
    <name type="scientific">Sinanodonta woodiana</name>
    <name type="common">Chinese pond mussel</name>
    <name type="synonym">Anodonta woodiana</name>
    <dbReference type="NCBI Taxonomy" id="1069815"/>
    <lineage>
        <taxon>Eukaryota</taxon>
        <taxon>Metazoa</taxon>
        <taxon>Spiralia</taxon>
        <taxon>Lophotrochozoa</taxon>
        <taxon>Mollusca</taxon>
        <taxon>Bivalvia</taxon>
        <taxon>Autobranchia</taxon>
        <taxon>Heteroconchia</taxon>
        <taxon>Palaeoheterodonta</taxon>
        <taxon>Unionida</taxon>
        <taxon>Unionoidea</taxon>
        <taxon>Unionidae</taxon>
        <taxon>Unioninae</taxon>
        <taxon>Sinanodonta</taxon>
    </lineage>
</organism>
<dbReference type="EMBL" id="JBJQND010000002">
    <property type="protein sequence ID" value="KAL3884469.1"/>
    <property type="molecule type" value="Genomic_DNA"/>
</dbReference>
<dbReference type="GO" id="GO:0032259">
    <property type="term" value="P:methylation"/>
    <property type="evidence" value="ECO:0007669"/>
    <property type="project" value="UniProtKB-KW"/>
</dbReference>
<evidence type="ECO:0000256" key="10">
    <source>
        <dbReference type="ARBA" id="ARBA00023242"/>
    </source>
</evidence>
<evidence type="ECO:0000313" key="12">
    <source>
        <dbReference type="EMBL" id="KAL3884469.1"/>
    </source>
</evidence>
<comment type="similarity">
    <text evidence="3">Belongs to the carnosine N-methyltransferase family.</text>
</comment>
<dbReference type="Proteomes" id="UP001634394">
    <property type="component" value="Unassembled WGS sequence"/>
</dbReference>
<dbReference type="AlphaFoldDB" id="A0ABD3XDW5"/>
<comment type="function">
    <text evidence="11">N-methyltransferase that catalyzes the formation of anserine (beta-alanyl-N(Pi)-methyl-L-histidine) from carnosine. Anserine, a methylated derivative of carnosine (beta-alanyl-L-histidine), is an abundant constituent of vertebrate skeletal muscles. Also methylates other L-histidine-containing di- and tripeptides such as Gly-Gly-His, Gly-His and homocarnosine (GABA-His).</text>
</comment>
<protein>
    <recommendedName>
        <fullName evidence="5">Carnosine N-methyltransferase</fullName>
        <ecNumber evidence="4">2.1.1.22</ecNumber>
    </recommendedName>
</protein>
<keyword evidence="9" id="KW-0949">S-adenosyl-L-methionine</keyword>
<dbReference type="FunFam" id="3.40.50.150:FF:000094">
    <property type="entry name" value="Carnosine N-methyltransferase 1"/>
    <property type="match status" value="1"/>
</dbReference>
<evidence type="ECO:0000256" key="4">
    <source>
        <dbReference type="ARBA" id="ARBA00012003"/>
    </source>
</evidence>
<evidence type="ECO:0000256" key="5">
    <source>
        <dbReference type="ARBA" id="ARBA00015448"/>
    </source>
</evidence>
<evidence type="ECO:0000256" key="8">
    <source>
        <dbReference type="ARBA" id="ARBA00022679"/>
    </source>
</evidence>